<evidence type="ECO:0000256" key="4">
    <source>
        <dbReference type="ARBA" id="ARBA00023157"/>
    </source>
</evidence>
<dbReference type="InterPro" id="IPR003591">
    <property type="entry name" value="Leu-rich_rpt_typical-subtyp"/>
</dbReference>
<keyword evidence="5" id="KW-0325">Glycoprotein</keyword>
<feature type="domain" description="Ig-like" evidence="8">
    <location>
        <begin position="312"/>
        <end position="411"/>
    </location>
</feature>
<dbReference type="InterPro" id="IPR000483">
    <property type="entry name" value="Cys-rich_flank_reg_C"/>
</dbReference>
<dbReference type="AlphaFoldDB" id="A0A9P0IPA9"/>
<evidence type="ECO:0000256" key="5">
    <source>
        <dbReference type="ARBA" id="ARBA00023180"/>
    </source>
</evidence>
<dbReference type="Pfam" id="PF07679">
    <property type="entry name" value="I-set"/>
    <property type="match status" value="1"/>
</dbReference>
<keyword evidence="7" id="KW-0812">Transmembrane</keyword>
<evidence type="ECO:0000256" key="2">
    <source>
        <dbReference type="ARBA" id="ARBA00022729"/>
    </source>
</evidence>
<sequence length="803" mass="88370">MVTSHLISPLLQLSKDISNVTVLLVIDFPSTKFSGQMHYKRTMHYYIVMYLMIVLLLGTFTSHYSVECRESSCPTVCTCKWKGGKQTVECLDRQLINIPENVDLSTQVLDMSGSNLQIIVGETFRRAELLNLQKLYLRNCRLGQIDDKAFDGLTNLIELDLSQNLLTFVPAATFQYITSLRDLTLASNPIQKIESHAFNNILSLTKLDLSHCDLQSISATAFENLESLHSLKLNGNKLSELRAKTVETLSKLHWVELHDNPWLCDCRLRATKLWLTENNIPYPVAPICSGGPERVIDKSFAELDVDDFACKPEMLPVRRHIEAVNGENATIICQTGAVPAATITWYWNGRLLNNNSAFSSYQKVHIYEDGNFEKRSRLILTNAQDTDSSEFYCVAENRAGSAEANFTLHVSMRSVTNAFGNGQIAGLSAALIILILFILLIILFLLVRLRRLPQVETKTPNQVEVTMSVSPSNNPNRKVCSTSHTNDVNSPDRKDSTDMTHTNPVQKPPRLTDITYSTSHYDGNGSVVSVGPSYSSPTGNNPDLINDTKRQGSGLDMSTIGIDSSSLLPLSTSGTLSVARSNLLASLSGNCSDDVIDRAGSGDYSRVGCDSLYPSGLWETATANLNSNLLLEQANELYMNRNLSVTSSYHNYSDKLPIIGGNKISSAQITETMNMDDETSLDFMNRSFSKATINNAHHSSSIHMDNDLNNSIVTGYPSDYGLPIVPGAEQQQHHYNKFNAISTSSSNSPTANGGIPMNAKTLRVWQKGGVPVLPPVTTALKRALSNSRNSPDEGYVGEGGTDV</sequence>
<evidence type="ECO:0000313" key="10">
    <source>
        <dbReference type="Proteomes" id="UP001153620"/>
    </source>
</evidence>
<dbReference type="PROSITE" id="PS50835">
    <property type="entry name" value="IG_LIKE"/>
    <property type="match status" value="1"/>
</dbReference>
<evidence type="ECO:0000256" key="1">
    <source>
        <dbReference type="ARBA" id="ARBA00022614"/>
    </source>
</evidence>
<dbReference type="InterPro" id="IPR013098">
    <property type="entry name" value="Ig_I-set"/>
</dbReference>
<dbReference type="InterPro" id="IPR032675">
    <property type="entry name" value="LRR_dom_sf"/>
</dbReference>
<dbReference type="SMART" id="SM00409">
    <property type="entry name" value="IG"/>
    <property type="match status" value="1"/>
</dbReference>
<gene>
    <name evidence="9" type="ORF">CHIRRI_LOCUS2102</name>
</gene>
<dbReference type="InterPro" id="IPR001611">
    <property type="entry name" value="Leu-rich_rpt"/>
</dbReference>
<dbReference type="InterPro" id="IPR007110">
    <property type="entry name" value="Ig-like_dom"/>
</dbReference>
<keyword evidence="7" id="KW-1133">Transmembrane helix</keyword>
<dbReference type="InterPro" id="IPR003599">
    <property type="entry name" value="Ig_sub"/>
</dbReference>
<dbReference type="EMBL" id="OU895877">
    <property type="protein sequence ID" value="CAH1711467.1"/>
    <property type="molecule type" value="Genomic_DNA"/>
</dbReference>
<evidence type="ECO:0000256" key="7">
    <source>
        <dbReference type="SAM" id="Phobius"/>
    </source>
</evidence>
<dbReference type="PROSITE" id="PS51450">
    <property type="entry name" value="LRR"/>
    <property type="match status" value="1"/>
</dbReference>
<evidence type="ECO:0000256" key="3">
    <source>
        <dbReference type="ARBA" id="ARBA00022737"/>
    </source>
</evidence>
<keyword evidence="1" id="KW-0433">Leucine-rich repeat</keyword>
<keyword evidence="4" id="KW-1015">Disulfide bond</keyword>
<dbReference type="PANTHER" id="PTHR24366">
    <property type="entry name" value="IG(IMMUNOGLOBULIN) AND LRR(LEUCINE RICH REPEAT) DOMAINS"/>
    <property type="match status" value="1"/>
</dbReference>
<dbReference type="Gene3D" id="3.80.10.10">
    <property type="entry name" value="Ribonuclease Inhibitor"/>
    <property type="match status" value="2"/>
</dbReference>
<dbReference type="SMART" id="SM00408">
    <property type="entry name" value="IGc2"/>
    <property type="match status" value="1"/>
</dbReference>
<protein>
    <recommendedName>
        <fullName evidence="8">Ig-like domain-containing protein</fullName>
    </recommendedName>
</protein>
<dbReference type="Pfam" id="PF13855">
    <property type="entry name" value="LRR_8"/>
    <property type="match status" value="2"/>
</dbReference>
<dbReference type="InterPro" id="IPR013783">
    <property type="entry name" value="Ig-like_fold"/>
</dbReference>
<dbReference type="InterPro" id="IPR036179">
    <property type="entry name" value="Ig-like_dom_sf"/>
</dbReference>
<dbReference type="Gene3D" id="2.60.40.10">
    <property type="entry name" value="Immunoglobulins"/>
    <property type="match status" value="1"/>
</dbReference>
<evidence type="ECO:0000256" key="6">
    <source>
        <dbReference type="SAM" id="MobiDB-lite"/>
    </source>
</evidence>
<dbReference type="Proteomes" id="UP001153620">
    <property type="component" value="Chromosome 1"/>
</dbReference>
<dbReference type="SUPFAM" id="SSF48726">
    <property type="entry name" value="Immunoglobulin"/>
    <property type="match status" value="1"/>
</dbReference>
<evidence type="ECO:0000313" key="9">
    <source>
        <dbReference type="EMBL" id="CAH1711467.1"/>
    </source>
</evidence>
<accession>A0A9P0IPA9</accession>
<feature type="region of interest" description="Disordered" evidence="6">
    <location>
        <begin position="466"/>
        <end position="513"/>
    </location>
</feature>
<reference evidence="9" key="2">
    <citation type="submission" date="2022-10" db="EMBL/GenBank/DDBJ databases">
        <authorList>
            <consortium name="ENA_rothamsted_submissions"/>
            <consortium name="culmorum"/>
            <person name="King R."/>
        </authorList>
    </citation>
    <scope>NUCLEOTIDE SEQUENCE</scope>
</reference>
<dbReference type="SUPFAM" id="SSF52058">
    <property type="entry name" value="L domain-like"/>
    <property type="match status" value="1"/>
</dbReference>
<feature type="transmembrane region" description="Helical" evidence="7">
    <location>
        <begin position="45"/>
        <end position="66"/>
    </location>
</feature>
<keyword evidence="7" id="KW-0472">Membrane</keyword>
<evidence type="ECO:0000259" key="8">
    <source>
        <dbReference type="PROSITE" id="PS50835"/>
    </source>
</evidence>
<name>A0A9P0IPA9_9DIPT</name>
<dbReference type="PANTHER" id="PTHR24366:SF136">
    <property type="entry name" value="KEKKON 1, ISOFORM B"/>
    <property type="match status" value="1"/>
</dbReference>
<keyword evidence="3" id="KW-0677">Repeat</keyword>
<feature type="transmembrane region" description="Helical" evidence="7">
    <location>
        <begin position="424"/>
        <end position="447"/>
    </location>
</feature>
<feature type="compositionally biased region" description="Polar residues" evidence="6">
    <location>
        <begin position="466"/>
        <end position="489"/>
    </location>
</feature>
<organism evidence="9 10">
    <name type="scientific">Chironomus riparius</name>
    <dbReference type="NCBI Taxonomy" id="315576"/>
    <lineage>
        <taxon>Eukaryota</taxon>
        <taxon>Metazoa</taxon>
        <taxon>Ecdysozoa</taxon>
        <taxon>Arthropoda</taxon>
        <taxon>Hexapoda</taxon>
        <taxon>Insecta</taxon>
        <taxon>Pterygota</taxon>
        <taxon>Neoptera</taxon>
        <taxon>Endopterygota</taxon>
        <taxon>Diptera</taxon>
        <taxon>Nematocera</taxon>
        <taxon>Chironomoidea</taxon>
        <taxon>Chironomidae</taxon>
        <taxon>Chironominae</taxon>
        <taxon>Chironomus</taxon>
    </lineage>
</organism>
<proteinExistence type="predicted"/>
<dbReference type="InterPro" id="IPR003598">
    <property type="entry name" value="Ig_sub2"/>
</dbReference>
<dbReference type="SMART" id="SM00082">
    <property type="entry name" value="LRRCT"/>
    <property type="match status" value="1"/>
</dbReference>
<keyword evidence="2" id="KW-0732">Signal</keyword>
<keyword evidence="10" id="KW-1185">Reference proteome</keyword>
<dbReference type="SMART" id="SM00369">
    <property type="entry name" value="LRR_TYP"/>
    <property type="match status" value="5"/>
</dbReference>
<feature type="region of interest" description="Disordered" evidence="6">
    <location>
        <begin position="783"/>
        <end position="803"/>
    </location>
</feature>
<dbReference type="GO" id="GO:0071944">
    <property type="term" value="C:cell periphery"/>
    <property type="evidence" value="ECO:0007669"/>
    <property type="project" value="UniProtKB-ARBA"/>
</dbReference>
<reference evidence="9" key="1">
    <citation type="submission" date="2022-01" db="EMBL/GenBank/DDBJ databases">
        <authorList>
            <person name="King R."/>
        </authorList>
    </citation>
    <scope>NUCLEOTIDE SEQUENCE</scope>
</reference>
<dbReference type="FunFam" id="3.80.10.10:FF:000082">
    <property type="entry name" value="Leucine-rich repeat-containing 24"/>
    <property type="match status" value="1"/>
</dbReference>